<evidence type="ECO:0000313" key="1">
    <source>
        <dbReference type="EMBL" id="QNR70559.1"/>
    </source>
</evidence>
<sequence length="62" mass="7126">MSKEDKKMVFLDEGDSVYPEPSKKLKEHMKKIKILSNQHLLNEDKTGLKPSATLKQSLNDLQ</sequence>
<reference evidence="1 2" key="1">
    <citation type="submission" date="2020-09" db="EMBL/GenBank/DDBJ databases">
        <title>Characterization of Paenibacillus peoriae strain ZF390 with broad-spectrum antimicrobial activity as a potential biocontrol agent.</title>
        <authorList>
            <person name="Li L."/>
            <person name="Zhao Y."/>
            <person name="Li B."/>
            <person name="Xie X."/>
        </authorList>
    </citation>
    <scope>NUCLEOTIDE SEQUENCE [LARGE SCALE GENOMIC DNA]</scope>
    <source>
        <strain evidence="1 2">ZF390</strain>
        <plasmid evidence="1 2">pPlas3</plasmid>
    </source>
</reference>
<dbReference type="RefSeq" id="WP_190299864.1">
    <property type="nucleotide sequence ID" value="NZ_CP061175.1"/>
</dbReference>
<organism evidence="1 2">
    <name type="scientific">Paenibacillus peoriae</name>
    <dbReference type="NCBI Taxonomy" id="59893"/>
    <lineage>
        <taxon>Bacteria</taxon>
        <taxon>Bacillati</taxon>
        <taxon>Bacillota</taxon>
        <taxon>Bacilli</taxon>
        <taxon>Bacillales</taxon>
        <taxon>Paenibacillaceae</taxon>
        <taxon>Paenibacillus</taxon>
    </lineage>
</organism>
<proteinExistence type="predicted"/>
<dbReference type="AlphaFoldDB" id="A0A7H0YHK1"/>
<accession>A0A7H0YHK1</accession>
<dbReference type="EMBL" id="CP061175">
    <property type="protein sequence ID" value="QNR70559.1"/>
    <property type="molecule type" value="Genomic_DNA"/>
</dbReference>
<geneLocation type="plasmid" evidence="1 2">
    <name>pPlas3</name>
</geneLocation>
<keyword evidence="1" id="KW-0614">Plasmid</keyword>
<name>A0A7H0YHK1_9BACL</name>
<gene>
    <name evidence="1" type="ORF">IAQ67_29315</name>
</gene>
<dbReference type="Proteomes" id="UP000516384">
    <property type="component" value="Plasmid pPlas3"/>
</dbReference>
<protein>
    <submittedName>
        <fullName evidence="1">Uncharacterized protein</fullName>
    </submittedName>
</protein>
<evidence type="ECO:0000313" key="2">
    <source>
        <dbReference type="Proteomes" id="UP000516384"/>
    </source>
</evidence>